<name>A0ABV2LPJ2_9FLAO</name>
<evidence type="ECO:0000313" key="3">
    <source>
        <dbReference type="Proteomes" id="UP001549146"/>
    </source>
</evidence>
<feature type="transmembrane region" description="Helical" evidence="1">
    <location>
        <begin position="21"/>
        <end position="44"/>
    </location>
</feature>
<accession>A0ABV2LPJ2</accession>
<comment type="caution">
    <text evidence="2">The sequence shown here is derived from an EMBL/GenBank/DDBJ whole genome shotgun (WGS) entry which is preliminary data.</text>
</comment>
<keyword evidence="1" id="KW-0812">Transmembrane</keyword>
<dbReference type="EMBL" id="JBEPMO010000001">
    <property type="protein sequence ID" value="MET3730474.1"/>
    <property type="molecule type" value="Genomic_DNA"/>
</dbReference>
<gene>
    <name evidence="2" type="ORF">ABID46_000026</name>
</gene>
<dbReference type="Proteomes" id="UP001549146">
    <property type="component" value="Unassembled WGS sequence"/>
</dbReference>
<evidence type="ECO:0000256" key="1">
    <source>
        <dbReference type="SAM" id="Phobius"/>
    </source>
</evidence>
<proteinExistence type="predicted"/>
<sequence length="67" mass="7616">MTCVFCGNLSSPFPNLFRIKISFSFVPFKFLVCTLTFMGSPYFITSYASLPLGLRKRTLVMSFLLSM</sequence>
<organism evidence="2 3">
    <name type="scientific">Moheibacter stercoris</name>
    <dbReference type="NCBI Taxonomy" id="1628251"/>
    <lineage>
        <taxon>Bacteria</taxon>
        <taxon>Pseudomonadati</taxon>
        <taxon>Bacteroidota</taxon>
        <taxon>Flavobacteriia</taxon>
        <taxon>Flavobacteriales</taxon>
        <taxon>Weeksellaceae</taxon>
        <taxon>Moheibacter</taxon>
    </lineage>
</organism>
<keyword evidence="3" id="KW-1185">Reference proteome</keyword>
<keyword evidence="1" id="KW-1133">Transmembrane helix</keyword>
<protein>
    <submittedName>
        <fullName evidence="2">Uncharacterized protein</fullName>
    </submittedName>
</protein>
<keyword evidence="1" id="KW-0472">Membrane</keyword>
<evidence type="ECO:0000313" key="2">
    <source>
        <dbReference type="EMBL" id="MET3730474.1"/>
    </source>
</evidence>
<reference evidence="2 3" key="1">
    <citation type="submission" date="2024-06" db="EMBL/GenBank/DDBJ databases">
        <title>Genomic Encyclopedia of Type Strains, Phase IV (KMG-IV): sequencing the most valuable type-strain genomes for metagenomic binning, comparative biology and taxonomic classification.</title>
        <authorList>
            <person name="Goeker M."/>
        </authorList>
    </citation>
    <scope>NUCLEOTIDE SEQUENCE [LARGE SCALE GENOMIC DNA]</scope>
    <source>
        <strain evidence="2 3">DSM 29388</strain>
    </source>
</reference>